<evidence type="ECO:0000313" key="8">
    <source>
        <dbReference type="Proteomes" id="UP001153737"/>
    </source>
</evidence>
<feature type="transmembrane region" description="Helical" evidence="5">
    <location>
        <begin position="109"/>
        <end position="130"/>
    </location>
</feature>
<feature type="transmembrane region" description="Helical" evidence="5">
    <location>
        <begin position="35"/>
        <end position="52"/>
    </location>
</feature>
<reference evidence="7" key="1">
    <citation type="submission" date="2022-01" db="EMBL/GenBank/DDBJ databases">
        <authorList>
            <person name="King R."/>
        </authorList>
    </citation>
    <scope>NUCLEOTIDE SEQUENCE</scope>
</reference>
<evidence type="ECO:0000259" key="6">
    <source>
        <dbReference type="Pfam" id="PF03151"/>
    </source>
</evidence>
<evidence type="ECO:0000256" key="4">
    <source>
        <dbReference type="ARBA" id="ARBA00023136"/>
    </source>
</evidence>
<dbReference type="AlphaFoldDB" id="A0A9P0DMV2"/>
<protein>
    <recommendedName>
        <fullName evidence="6">Sugar phosphate transporter domain-containing protein</fullName>
    </recommendedName>
</protein>
<keyword evidence="2 5" id="KW-0812">Transmembrane</keyword>
<dbReference type="EMBL" id="OU896711">
    <property type="protein sequence ID" value="CAH1169688.1"/>
    <property type="molecule type" value="Genomic_DNA"/>
</dbReference>
<feature type="transmembrane region" description="Helical" evidence="5">
    <location>
        <begin position="188"/>
        <end position="206"/>
    </location>
</feature>
<dbReference type="GO" id="GO:0016020">
    <property type="term" value="C:membrane"/>
    <property type="evidence" value="ECO:0007669"/>
    <property type="project" value="UniProtKB-SubCell"/>
</dbReference>
<evidence type="ECO:0000256" key="1">
    <source>
        <dbReference type="ARBA" id="ARBA00004141"/>
    </source>
</evidence>
<feature type="transmembrane region" description="Helical" evidence="5">
    <location>
        <begin position="72"/>
        <end position="93"/>
    </location>
</feature>
<dbReference type="Pfam" id="PF03151">
    <property type="entry name" value="TPT"/>
    <property type="match status" value="1"/>
</dbReference>
<feature type="transmembrane region" description="Helical" evidence="5">
    <location>
        <begin position="164"/>
        <end position="182"/>
    </location>
</feature>
<dbReference type="PANTHER" id="PTHR11132">
    <property type="entry name" value="SOLUTE CARRIER FAMILY 35"/>
    <property type="match status" value="1"/>
</dbReference>
<dbReference type="OrthoDB" id="18894at2759"/>
<gene>
    <name evidence="7" type="ORF">PHAECO_LOCUS9001</name>
</gene>
<feature type="transmembrane region" description="Helical" evidence="5">
    <location>
        <begin position="265"/>
        <end position="284"/>
    </location>
</feature>
<feature type="transmembrane region" description="Helical" evidence="5">
    <location>
        <begin position="296"/>
        <end position="316"/>
    </location>
</feature>
<evidence type="ECO:0000256" key="3">
    <source>
        <dbReference type="ARBA" id="ARBA00022989"/>
    </source>
</evidence>
<feature type="transmembrane region" description="Helical" evidence="5">
    <location>
        <begin position="322"/>
        <end position="341"/>
    </location>
</feature>
<evidence type="ECO:0000256" key="2">
    <source>
        <dbReference type="ARBA" id="ARBA00022692"/>
    </source>
</evidence>
<keyword evidence="8" id="KW-1185">Reference proteome</keyword>
<evidence type="ECO:0000313" key="7">
    <source>
        <dbReference type="EMBL" id="CAH1169688.1"/>
    </source>
</evidence>
<dbReference type="InterPro" id="IPR050186">
    <property type="entry name" value="TPT_transporter"/>
</dbReference>
<dbReference type="InterPro" id="IPR004853">
    <property type="entry name" value="Sugar_P_trans_dom"/>
</dbReference>
<proteinExistence type="predicted"/>
<sequence>MFKSDKKPKYVAVEDTDEPETLDIVPMKRKICTPACLWSSLFTGLLIGTYYIPSIGLTFYQRWLYQNFRFPLITVLIHMTVKYLLATLIRLILIKRQGKKRVLVGWKDYILAVAPTGIFSGLDISLSNWGLELVNISLYTMTKSTTIVFILFFSILFKLEKKSWSLSGIVMMITLGLILFTYKSTQFNLLGFALLLMASISSGVRWTCVQMLLQKSKMGMTNPVDMIYHMQPWMIASVLPFAIWMEGPAAVRNCQLFGYDDFSMFFILVMNILLGAFIAFFMEFSEVTVVTYTSGLTLAIAGIFKEVFQLVLAVQWNGDELSPLNVLGLIVCLCGISFHVVHKIRTQTSVKSPTRSYETVDDIGEHLMKGNTLYGLSEDSEEDKSDTEVLFDILNRPGR</sequence>
<accession>A0A9P0DMV2</accession>
<dbReference type="Proteomes" id="UP001153737">
    <property type="component" value="Chromosome 5"/>
</dbReference>
<evidence type="ECO:0000256" key="5">
    <source>
        <dbReference type="SAM" id="Phobius"/>
    </source>
</evidence>
<feature type="domain" description="Sugar phosphate transporter" evidence="6">
    <location>
        <begin position="43"/>
        <end position="336"/>
    </location>
</feature>
<feature type="transmembrane region" description="Helical" evidence="5">
    <location>
        <begin position="227"/>
        <end position="245"/>
    </location>
</feature>
<organism evidence="7 8">
    <name type="scientific">Phaedon cochleariae</name>
    <name type="common">Mustard beetle</name>
    <dbReference type="NCBI Taxonomy" id="80249"/>
    <lineage>
        <taxon>Eukaryota</taxon>
        <taxon>Metazoa</taxon>
        <taxon>Ecdysozoa</taxon>
        <taxon>Arthropoda</taxon>
        <taxon>Hexapoda</taxon>
        <taxon>Insecta</taxon>
        <taxon>Pterygota</taxon>
        <taxon>Neoptera</taxon>
        <taxon>Endopterygota</taxon>
        <taxon>Coleoptera</taxon>
        <taxon>Polyphaga</taxon>
        <taxon>Cucujiformia</taxon>
        <taxon>Chrysomeloidea</taxon>
        <taxon>Chrysomelidae</taxon>
        <taxon>Chrysomelinae</taxon>
        <taxon>Chrysomelini</taxon>
        <taxon>Phaedon</taxon>
    </lineage>
</organism>
<feature type="transmembrane region" description="Helical" evidence="5">
    <location>
        <begin position="136"/>
        <end position="157"/>
    </location>
</feature>
<reference evidence="7" key="2">
    <citation type="submission" date="2022-10" db="EMBL/GenBank/DDBJ databases">
        <authorList>
            <consortium name="ENA_rothamsted_submissions"/>
            <consortium name="culmorum"/>
            <person name="King R."/>
        </authorList>
    </citation>
    <scope>NUCLEOTIDE SEQUENCE</scope>
</reference>
<name>A0A9P0DMV2_PHACE</name>
<keyword evidence="4 5" id="KW-0472">Membrane</keyword>
<keyword evidence="3 5" id="KW-1133">Transmembrane helix</keyword>
<comment type="subcellular location">
    <subcellularLocation>
        <location evidence="1">Membrane</location>
        <topology evidence="1">Multi-pass membrane protein</topology>
    </subcellularLocation>
</comment>